<comment type="caution">
    <text evidence="2">The sequence shown here is derived from an EMBL/GenBank/DDBJ whole genome shotgun (WGS) entry which is preliminary data.</text>
</comment>
<evidence type="ECO:0000256" key="1">
    <source>
        <dbReference type="SAM" id="Coils"/>
    </source>
</evidence>
<reference evidence="2" key="1">
    <citation type="submission" date="2020-10" db="EMBL/GenBank/DDBJ databases">
        <authorList>
            <person name="Gilroy R."/>
        </authorList>
    </citation>
    <scope>NUCLEOTIDE SEQUENCE</scope>
    <source>
        <strain evidence="2">USAMLcec3-3695</strain>
    </source>
</reference>
<sequence>YSVIIFGNPDYINLKAEIKKLRTEISNLLLERDELRFVICKNIQTAYMLKFGALEYEVLNLYYSVERLKREIELILICRNRQQPIEIKVITATLDEEFAEYQERLDDQMNNINTAFEYNNAEKLSGDETKELKHLYRQIVKSLHPDLNSDVTPSQLRLFNNAVTAYENGDLEAIRMISDMVNSQDNEHTKKNDLSELIKEKERLKTIIKALHNEIDNIKNEYPYTLKVFLDDPKKADEKIKELEATKEELIQLKAYYERQLHMLLKEWGI</sequence>
<feature type="coiled-coil region" evidence="1">
    <location>
        <begin position="194"/>
        <end position="260"/>
    </location>
</feature>
<evidence type="ECO:0000313" key="3">
    <source>
        <dbReference type="Proteomes" id="UP000824109"/>
    </source>
</evidence>
<reference evidence="2" key="2">
    <citation type="journal article" date="2021" name="PeerJ">
        <title>Extensive microbial diversity within the chicken gut microbiome revealed by metagenomics and culture.</title>
        <authorList>
            <person name="Gilroy R."/>
            <person name="Ravi A."/>
            <person name="Getino M."/>
            <person name="Pursley I."/>
            <person name="Horton D.L."/>
            <person name="Alikhan N.F."/>
            <person name="Baker D."/>
            <person name="Gharbi K."/>
            <person name="Hall N."/>
            <person name="Watson M."/>
            <person name="Adriaenssens E.M."/>
            <person name="Foster-Nyarko E."/>
            <person name="Jarju S."/>
            <person name="Secka A."/>
            <person name="Antonio M."/>
            <person name="Oren A."/>
            <person name="Chaudhuri R.R."/>
            <person name="La Ragione R."/>
            <person name="Hildebrand F."/>
            <person name="Pallen M.J."/>
        </authorList>
    </citation>
    <scope>NUCLEOTIDE SEQUENCE</scope>
    <source>
        <strain evidence="2">USAMLcec3-3695</strain>
    </source>
</reference>
<gene>
    <name evidence="2" type="ORF">IAA61_06455</name>
</gene>
<name>A0A9D1MBV5_9FIRM</name>
<evidence type="ECO:0008006" key="4">
    <source>
        <dbReference type="Google" id="ProtNLM"/>
    </source>
</evidence>
<feature type="non-terminal residue" evidence="2">
    <location>
        <position position="1"/>
    </location>
</feature>
<evidence type="ECO:0000313" key="2">
    <source>
        <dbReference type="EMBL" id="HIU57437.1"/>
    </source>
</evidence>
<dbReference type="Proteomes" id="UP000824109">
    <property type="component" value="Unassembled WGS sequence"/>
</dbReference>
<dbReference type="EMBL" id="DVNB01000069">
    <property type="protein sequence ID" value="HIU57437.1"/>
    <property type="molecule type" value="Genomic_DNA"/>
</dbReference>
<keyword evidence="1" id="KW-0175">Coiled coil</keyword>
<proteinExistence type="predicted"/>
<dbReference type="AlphaFoldDB" id="A0A9D1MBV5"/>
<organism evidence="2 3">
    <name type="scientific">Candidatus Ornithomonoglobus merdipullorum</name>
    <dbReference type="NCBI Taxonomy" id="2840895"/>
    <lineage>
        <taxon>Bacteria</taxon>
        <taxon>Bacillati</taxon>
        <taxon>Bacillota</taxon>
        <taxon>Clostridia</taxon>
        <taxon>Candidatus Ornithomonoglobus</taxon>
    </lineage>
</organism>
<accession>A0A9D1MBV5</accession>
<protein>
    <recommendedName>
        <fullName evidence="4">J domain-containing protein</fullName>
    </recommendedName>
</protein>